<dbReference type="EMBL" id="DF843880">
    <property type="protein sequence ID" value="GAT47697.1"/>
    <property type="molecule type" value="Genomic_DNA"/>
</dbReference>
<organism evidence="2 3">
    <name type="scientific">Mycena chlorophos</name>
    <name type="common">Agaric fungus</name>
    <name type="synonym">Agaricus chlorophos</name>
    <dbReference type="NCBI Taxonomy" id="658473"/>
    <lineage>
        <taxon>Eukaryota</taxon>
        <taxon>Fungi</taxon>
        <taxon>Dikarya</taxon>
        <taxon>Basidiomycota</taxon>
        <taxon>Agaricomycotina</taxon>
        <taxon>Agaricomycetes</taxon>
        <taxon>Agaricomycetidae</taxon>
        <taxon>Agaricales</taxon>
        <taxon>Marasmiineae</taxon>
        <taxon>Mycenaceae</taxon>
        <taxon>Mycena</taxon>
    </lineage>
</organism>
<feature type="compositionally biased region" description="Low complexity" evidence="1">
    <location>
        <begin position="31"/>
        <end position="43"/>
    </location>
</feature>
<feature type="region of interest" description="Disordered" evidence="1">
    <location>
        <begin position="139"/>
        <end position="160"/>
    </location>
</feature>
<gene>
    <name evidence="2" type="ORF">MCHLO_05148</name>
</gene>
<evidence type="ECO:0000256" key="1">
    <source>
        <dbReference type="SAM" id="MobiDB-lite"/>
    </source>
</evidence>
<feature type="region of interest" description="Disordered" evidence="1">
    <location>
        <begin position="31"/>
        <end position="58"/>
    </location>
</feature>
<protein>
    <submittedName>
        <fullName evidence="2">Uncharacterized protein</fullName>
    </submittedName>
</protein>
<name>A0ABQ0L9R0_MYCCL</name>
<accession>A0ABQ0L9R0</accession>
<dbReference type="Proteomes" id="UP000815677">
    <property type="component" value="Unassembled WGS sequence"/>
</dbReference>
<evidence type="ECO:0000313" key="2">
    <source>
        <dbReference type="EMBL" id="GAT47697.1"/>
    </source>
</evidence>
<proteinExistence type="predicted"/>
<reference evidence="2" key="1">
    <citation type="submission" date="2014-09" db="EMBL/GenBank/DDBJ databases">
        <title>Genome sequence of the luminous mushroom Mycena chlorophos for searching fungal bioluminescence genes.</title>
        <authorList>
            <person name="Tanaka Y."/>
            <person name="Kasuga D."/>
            <person name="Oba Y."/>
            <person name="Hase S."/>
            <person name="Sato K."/>
            <person name="Oba Y."/>
            <person name="Sakakibara Y."/>
        </authorList>
    </citation>
    <scope>NUCLEOTIDE SEQUENCE</scope>
</reference>
<evidence type="ECO:0000313" key="3">
    <source>
        <dbReference type="Proteomes" id="UP000815677"/>
    </source>
</evidence>
<keyword evidence="3" id="KW-1185">Reference proteome</keyword>
<sequence length="337" mass="36268">MSGCRLVTATTSPPAEGAILRRELAGHVSSATTSLVSQSSSRTHGAAPNSSARPPPQAPLLATCRRRALRGCAVEMLGNPSFATNGTLVPFLSNVSVFSSRTFAGTGVVSLGLYSAVNECSVITHLATSFSIAWHEPRGLSSQPRRTASPSSSHCQSRPRHLWPDAVDTATAFLSTTRPSASFNASFGGCWTRLRAVALGRGLPQTEPRYTDHTTDAAQRFQKHDCAGFEPSARFSLLPTHRLASLPMHSLATAHHRSQARRRCYRRPHTPATHDATPVRPQPHRFLLRPATVFRVGLDLRASLPGDRVTCTLDARICLRVAGSQGVSDDTRPSPDI</sequence>
<feature type="compositionally biased region" description="Polar residues" evidence="1">
    <location>
        <begin position="140"/>
        <end position="156"/>
    </location>
</feature>